<feature type="compositionally biased region" description="Basic residues" evidence="1">
    <location>
        <begin position="1"/>
        <end position="14"/>
    </location>
</feature>
<organism evidence="2">
    <name type="scientific">Cacopsylla melanoneura</name>
    <dbReference type="NCBI Taxonomy" id="428564"/>
    <lineage>
        <taxon>Eukaryota</taxon>
        <taxon>Metazoa</taxon>
        <taxon>Ecdysozoa</taxon>
        <taxon>Arthropoda</taxon>
        <taxon>Hexapoda</taxon>
        <taxon>Insecta</taxon>
        <taxon>Pterygota</taxon>
        <taxon>Neoptera</taxon>
        <taxon>Paraneoptera</taxon>
        <taxon>Hemiptera</taxon>
        <taxon>Sternorrhyncha</taxon>
        <taxon>Psylloidea</taxon>
        <taxon>Psyllidae</taxon>
        <taxon>Psyllinae</taxon>
        <taxon>Cacopsylla</taxon>
    </lineage>
</organism>
<evidence type="ECO:0000256" key="1">
    <source>
        <dbReference type="SAM" id="MobiDB-lite"/>
    </source>
</evidence>
<dbReference type="EMBL" id="HBUF01144585">
    <property type="protein sequence ID" value="CAG6646948.1"/>
    <property type="molecule type" value="Transcribed_RNA"/>
</dbReference>
<sequence length="199" mass="22611">MKKVKSKDIKKKSNKKEVRGESGSEDEKNESTAHDHNVSNSSDSEPEKKETKSSKSSKQKNPHNDPRIVRLKKYLSLAGIRINCYAEFWEDCKSIKAKQAKMVQHMQKLGLKGVPTKASCAKLRKKLERKREIEALDMSNILDTPEKTYRGKRTRNTASSKAAADPDDSDEIESAAQKTEERERQYARLRLLASSSDED</sequence>
<protein>
    <submittedName>
        <fullName evidence="2">HIRA-interacting protein 3</fullName>
    </submittedName>
</protein>
<evidence type="ECO:0000313" key="2">
    <source>
        <dbReference type="EMBL" id="CAG6646951.1"/>
    </source>
</evidence>
<feature type="region of interest" description="Disordered" evidence="1">
    <location>
        <begin position="1"/>
        <end position="69"/>
    </location>
</feature>
<dbReference type="EMBL" id="HBUF01144586">
    <property type="protein sequence ID" value="CAG6646951.1"/>
    <property type="molecule type" value="Transcribed_RNA"/>
</dbReference>
<dbReference type="AlphaFoldDB" id="A0A8D8RAZ3"/>
<dbReference type="EMBL" id="HBUF01605191">
    <property type="protein sequence ID" value="CAG6777341.1"/>
    <property type="molecule type" value="Transcribed_RNA"/>
</dbReference>
<name>A0A8D8RAZ3_9HEMI</name>
<dbReference type="EMBL" id="HBUF01144587">
    <property type="protein sequence ID" value="CAG6646954.1"/>
    <property type="molecule type" value="Transcribed_RNA"/>
</dbReference>
<dbReference type="PANTHER" id="PTHR15410">
    <property type="entry name" value="HIRA-INTERACTING PROTEIN 3"/>
    <property type="match status" value="1"/>
</dbReference>
<dbReference type="EMBL" id="HBUF01605190">
    <property type="protein sequence ID" value="CAG6777340.1"/>
    <property type="molecule type" value="Transcribed_RNA"/>
</dbReference>
<feature type="region of interest" description="Disordered" evidence="1">
    <location>
        <begin position="144"/>
        <end position="184"/>
    </location>
</feature>
<dbReference type="InterPro" id="IPR037647">
    <property type="entry name" value="HIRIP3"/>
</dbReference>
<feature type="compositionally biased region" description="Basic and acidic residues" evidence="1">
    <location>
        <begin position="15"/>
        <end position="37"/>
    </location>
</feature>
<dbReference type="EMBL" id="HBUF01144589">
    <property type="protein sequence ID" value="CAG6646960.1"/>
    <property type="molecule type" value="Transcribed_RNA"/>
</dbReference>
<dbReference type="EMBL" id="HBUF01144591">
    <property type="protein sequence ID" value="CAG6646966.1"/>
    <property type="molecule type" value="Transcribed_RNA"/>
</dbReference>
<proteinExistence type="predicted"/>
<dbReference type="EMBL" id="HBUF01144590">
    <property type="protein sequence ID" value="CAG6646963.1"/>
    <property type="molecule type" value="Transcribed_RNA"/>
</dbReference>
<accession>A0A8D8RAZ3</accession>
<dbReference type="GO" id="GO:0005634">
    <property type="term" value="C:nucleus"/>
    <property type="evidence" value="ECO:0007669"/>
    <property type="project" value="TreeGrafter"/>
</dbReference>
<dbReference type="PANTHER" id="PTHR15410:SF2">
    <property type="entry name" value="HIRA-INTERACTING PROTEIN 3"/>
    <property type="match status" value="1"/>
</dbReference>
<dbReference type="EMBL" id="HBUF01144588">
    <property type="protein sequence ID" value="CAG6646957.1"/>
    <property type="molecule type" value="Transcribed_RNA"/>
</dbReference>
<reference evidence="2" key="1">
    <citation type="submission" date="2021-05" db="EMBL/GenBank/DDBJ databases">
        <authorList>
            <person name="Alioto T."/>
            <person name="Alioto T."/>
            <person name="Gomez Garrido J."/>
        </authorList>
    </citation>
    <scope>NUCLEOTIDE SEQUENCE</scope>
</reference>